<dbReference type="Proteomes" id="UP000199412">
    <property type="component" value="Unassembled WGS sequence"/>
</dbReference>
<dbReference type="InterPro" id="IPR047324">
    <property type="entry name" value="LbH_gamma_CA-like"/>
</dbReference>
<name>A0A1G7AZK3_9PROT</name>
<keyword evidence="2" id="KW-1185">Reference proteome</keyword>
<dbReference type="OrthoDB" id="9803036at2"/>
<dbReference type="AlphaFoldDB" id="A0A1G7AZK3"/>
<dbReference type="RefSeq" id="WP_092784418.1">
    <property type="nucleotide sequence ID" value="NZ_FNAP01000004.1"/>
</dbReference>
<proteinExistence type="predicted"/>
<accession>A0A1G7AZK3</accession>
<evidence type="ECO:0000313" key="1">
    <source>
        <dbReference type="EMBL" id="SDE19406.1"/>
    </source>
</evidence>
<evidence type="ECO:0000313" key="2">
    <source>
        <dbReference type="Proteomes" id="UP000199412"/>
    </source>
</evidence>
<dbReference type="Gene3D" id="2.160.10.10">
    <property type="entry name" value="Hexapeptide repeat proteins"/>
    <property type="match status" value="1"/>
</dbReference>
<dbReference type="Pfam" id="PF00132">
    <property type="entry name" value="Hexapep"/>
    <property type="match status" value="1"/>
</dbReference>
<dbReference type="STRING" id="69960.SAMN05421720_104129"/>
<dbReference type="InterPro" id="IPR011004">
    <property type="entry name" value="Trimer_LpxA-like_sf"/>
</dbReference>
<dbReference type="GO" id="GO:0016740">
    <property type="term" value="F:transferase activity"/>
    <property type="evidence" value="ECO:0007669"/>
    <property type="project" value="UniProtKB-KW"/>
</dbReference>
<sequence length="179" mass="18816">MTPIILPYRGVLPTIAPDAFVAPGATVIGDTEIGPGTGIWFGCVVRGDVHEIRIGANTNVQDGTVIHVSKGTFGTYIGDSVTIGHQALIHACTLEDRCFVGMNATVMDGCVVETGAMVAAGALVTPGKRVKAGELWAGSPAKLKRDLTEDDTKTWQEQADRYAALAREYCEVLAARAAS</sequence>
<protein>
    <submittedName>
        <fullName evidence="1">Carbonic anhydrase or acetyltransferase, isoleucine patch superfamily</fullName>
    </submittedName>
</protein>
<gene>
    <name evidence="1" type="ORF">SAMN05421720_104129</name>
</gene>
<keyword evidence="1" id="KW-0808">Transferase</keyword>
<dbReference type="PANTHER" id="PTHR13061:SF29">
    <property type="entry name" value="GAMMA CARBONIC ANHYDRASE-LIKE 1, MITOCHONDRIAL-RELATED"/>
    <property type="match status" value="1"/>
</dbReference>
<dbReference type="CDD" id="cd04645">
    <property type="entry name" value="LbH_gamma_CA_like"/>
    <property type="match status" value="1"/>
</dbReference>
<organism evidence="1 2">
    <name type="scientific">Rhodospira trueperi</name>
    <dbReference type="NCBI Taxonomy" id="69960"/>
    <lineage>
        <taxon>Bacteria</taxon>
        <taxon>Pseudomonadati</taxon>
        <taxon>Pseudomonadota</taxon>
        <taxon>Alphaproteobacteria</taxon>
        <taxon>Rhodospirillales</taxon>
        <taxon>Rhodospirillaceae</taxon>
        <taxon>Rhodospira</taxon>
    </lineage>
</organism>
<dbReference type="InterPro" id="IPR001451">
    <property type="entry name" value="Hexapep"/>
</dbReference>
<dbReference type="SUPFAM" id="SSF51161">
    <property type="entry name" value="Trimeric LpxA-like enzymes"/>
    <property type="match status" value="1"/>
</dbReference>
<dbReference type="PANTHER" id="PTHR13061">
    <property type="entry name" value="DYNACTIN SUBUNIT P25"/>
    <property type="match status" value="1"/>
</dbReference>
<dbReference type="EMBL" id="FNAP01000004">
    <property type="protein sequence ID" value="SDE19406.1"/>
    <property type="molecule type" value="Genomic_DNA"/>
</dbReference>
<dbReference type="InterPro" id="IPR050484">
    <property type="entry name" value="Transf_Hexapept/Carb_Anhydrase"/>
</dbReference>
<reference evidence="1 2" key="1">
    <citation type="submission" date="2016-10" db="EMBL/GenBank/DDBJ databases">
        <authorList>
            <person name="de Groot N.N."/>
        </authorList>
    </citation>
    <scope>NUCLEOTIDE SEQUENCE [LARGE SCALE GENOMIC DNA]</scope>
    <source>
        <strain evidence="1 2">ATCC 700224</strain>
    </source>
</reference>